<keyword evidence="3" id="KW-0862">Zinc</keyword>
<dbReference type="Proteomes" id="UP000781932">
    <property type="component" value="Unassembled WGS sequence"/>
</dbReference>
<feature type="domain" description="RING-type" evidence="6">
    <location>
        <begin position="62"/>
        <end position="110"/>
    </location>
</feature>
<dbReference type="InterPro" id="IPR013083">
    <property type="entry name" value="Znf_RING/FYVE/PHD"/>
</dbReference>
<reference evidence="7" key="1">
    <citation type="submission" date="2020-03" db="EMBL/GenBank/DDBJ databases">
        <authorList>
            <person name="He L."/>
        </authorList>
    </citation>
    <scope>NUCLEOTIDE SEQUENCE</scope>
    <source>
        <strain evidence="7">CkLH20</strain>
    </source>
</reference>
<dbReference type="SMART" id="SM00184">
    <property type="entry name" value="RING"/>
    <property type="match status" value="1"/>
</dbReference>
<evidence type="ECO:0000256" key="5">
    <source>
        <dbReference type="SAM" id="MobiDB-lite"/>
    </source>
</evidence>
<dbReference type="GeneID" id="62157367"/>
<dbReference type="GO" id="GO:0008270">
    <property type="term" value="F:zinc ion binding"/>
    <property type="evidence" value="ECO:0007669"/>
    <property type="project" value="UniProtKB-KW"/>
</dbReference>
<name>A0A9P6LQB3_9PEZI</name>
<dbReference type="RefSeq" id="XP_038749993.1">
    <property type="nucleotide sequence ID" value="XM_038884293.1"/>
</dbReference>
<evidence type="ECO:0000259" key="6">
    <source>
        <dbReference type="PROSITE" id="PS50089"/>
    </source>
</evidence>
<keyword evidence="8" id="KW-1185">Reference proteome</keyword>
<feature type="region of interest" description="Disordered" evidence="5">
    <location>
        <begin position="1"/>
        <end position="42"/>
    </location>
</feature>
<dbReference type="OrthoDB" id="6105938at2759"/>
<evidence type="ECO:0000313" key="8">
    <source>
        <dbReference type="Proteomes" id="UP000781932"/>
    </source>
</evidence>
<dbReference type="PROSITE" id="PS50089">
    <property type="entry name" value="ZF_RING_2"/>
    <property type="match status" value="1"/>
</dbReference>
<feature type="region of interest" description="Disordered" evidence="5">
    <location>
        <begin position="280"/>
        <end position="309"/>
    </location>
</feature>
<dbReference type="EMBL" id="JAATWM020000004">
    <property type="protein sequence ID" value="KAF9880532.1"/>
    <property type="molecule type" value="Genomic_DNA"/>
</dbReference>
<feature type="region of interest" description="Disordered" evidence="5">
    <location>
        <begin position="180"/>
        <end position="242"/>
    </location>
</feature>
<gene>
    <name evidence="7" type="ORF">CkaCkLH20_01574</name>
</gene>
<feature type="compositionally biased region" description="Polar residues" evidence="5">
    <location>
        <begin position="27"/>
        <end position="42"/>
    </location>
</feature>
<evidence type="ECO:0000256" key="3">
    <source>
        <dbReference type="ARBA" id="ARBA00022833"/>
    </source>
</evidence>
<proteinExistence type="predicted"/>
<comment type="caution">
    <text evidence="7">The sequence shown here is derived from an EMBL/GenBank/DDBJ whole genome shotgun (WGS) entry which is preliminary data.</text>
</comment>
<accession>A0A9P6LQB3</accession>
<dbReference type="AlphaFoldDB" id="A0A9P6LQB3"/>
<dbReference type="InterPro" id="IPR001841">
    <property type="entry name" value="Znf_RING"/>
</dbReference>
<dbReference type="InterPro" id="IPR017907">
    <property type="entry name" value="Znf_RING_CS"/>
</dbReference>
<reference evidence="7" key="2">
    <citation type="submission" date="2020-11" db="EMBL/GenBank/DDBJ databases">
        <title>Whole genome sequencing of Colletotrichum sp.</title>
        <authorList>
            <person name="Li H."/>
        </authorList>
    </citation>
    <scope>NUCLEOTIDE SEQUENCE</scope>
    <source>
        <strain evidence="7">CkLH20</strain>
    </source>
</reference>
<keyword evidence="1" id="KW-0479">Metal-binding</keyword>
<dbReference type="Pfam" id="PF00097">
    <property type="entry name" value="zf-C3HC4"/>
    <property type="match status" value="1"/>
</dbReference>
<feature type="compositionally biased region" description="Acidic residues" evidence="5">
    <location>
        <begin position="181"/>
        <end position="210"/>
    </location>
</feature>
<dbReference type="InterPro" id="IPR018957">
    <property type="entry name" value="Znf_C3HC4_RING-type"/>
</dbReference>
<protein>
    <recommendedName>
        <fullName evidence="6">RING-type domain-containing protein</fullName>
    </recommendedName>
</protein>
<evidence type="ECO:0000256" key="2">
    <source>
        <dbReference type="ARBA" id="ARBA00022771"/>
    </source>
</evidence>
<sequence length="309" mass="34188">MADISTKRSETSTTPNYRDTRRETTKAETMTPQGTHASGGNDAESTINAWEILDKMVEASLCGICWKLLDRMYTATCGHSYCMKCAEELLSGETRNLQIQAGLGKCPTCKERISSPTRLSGGVIKPALKHSVMIRHNFEQLRTWAIWRKGQDDRARAAGESIGETRCNWRLHGWEINVADVPDENVGEDDDDDDDVDADVDGIGEDDSDDATQAFSQESFEERRRQMQRRSRSPPSENPLASLARHNRAITRAPAVVHTTVASGSLFLHSTRQLEAHFLTGRRQGDERTGGLSRGNSAPPTGGDARNID</sequence>
<dbReference type="Gene3D" id="3.30.40.10">
    <property type="entry name" value="Zinc/RING finger domain, C3HC4 (zinc finger)"/>
    <property type="match status" value="1"/>
</dbReference>
<evidence type="ECO:0000313" key="7">
    <source>
        <dbReference type="EMBL" id="KAF9880532.1"/>
    </source>
</evidence>
<evidence type="ECO:0000256" key="1">
    <source>
        <dbReference type="ARBA" id="ARBA00022723"/>
    </source>
</evidence>
<keyword evidence="2 4" id="KW-0863">Zinc-finger</keyword>
<dbReference type="SUPFAM" id="SSF57850">
    <property type="entry name" value="RING/U-box"/>
    <property type="match status" value="1"/>
</dbReference>
<feature type="compositionally biased region" description="Basic and acidic residues" evidence="5">
    <location>
        <begin position="1"/>
        <end position="10"/>
    </location>
</feature>
<evidence type="ECO:0000256" key="4">
    <source>
        <dbReference type="PROSITE-ProRule" id="PRU00175"/>
    </source>
</evidence>
<organism evidence="7 8">
    <name type="scientific">Colletotrichum karsti</name>
    <dbReference type="NCBI Taxonomy" id="1095194"/>
    <lineage>
        <taxon>Eukaryota</taxon>
        <taxon>Fungi</taxon>
        <taxon>Dikarya</taxon>
        <taxon>Ascomycota</taxon>
        <taxon>Pezizomycotina</taxon>
        <taxon>Sordariomycetes</taxon>
        <taxon>Hypocreomycetidae</taxon>
        <taxon>Glomerellales</taxon>
        <taxon>Glomerellaceae</taxon>
        <taxon>Colletotrichum</taxon>
        <taxon>Colletotrichum boninense species complex</taxon>
    </lineage>
</organism>
<dbReference type="PROSITE" id="PS00518">
    <property type="entry name" value="ZF_RING_1"/>
    <property type="match status" value="1"/>
</dbReference>